<sequence>MQNFIVEFKDALSPEFCQQLIEKFEKDPNKTAGKTGGGVDKSKKDSLDLYLSMHKHWAKECEQINNLIFQAVTQYAKAYPFLLTGAVSPSIQDPKTGIVRTINYQDIQQLPDPEITRLAQSIYRLDDINLQKYTQAKGGYHHWHSEHFPHPTDKKQRSLHRVLLWLIYLNDVEQGGETEFFFQQAKVKASQGSLVLAPCGFTHTHRGCVPESSDKYVLASWVMYKNSAALYGKR</sequence>
<accession>A0AA51X5U0</accession>
<proteinExistence type="predicted"/>
<dbReference type="InterPro" id="IPR045054">
    <property type="entry name" value="P4HA-like"/>
</dbReference>
<keyword evidence="3" id="KW-0223">Dioxygenase</keyword>
<dbReference type="GO" id="GO:0051213">
    <property type="term" value="F:dioxygenase activity"/>
    <property type="evidence" value="ECO:0007669"/>
    <property type="project" value="UniProtKB-KW"/>
</dbReference>
<evidence type="ECO:0000256" key="2">
    <source>
        <dbReference type="ARBA" id="ARBA00022723"/>
    </source>
</evidence>
<dbReference type="InterPro" id="IPR006620">
    <property type="entry name" value="Pro_4_hyd_alph"/>
</dbReference>
<keyword evidence="2" id="KW-0479">Metal-binding</keyword>
<gene>
    <name evidence="7" type="ORF">Q9312_14315</name>
</gene>
<dbReference type="SMART" id="SM00702">
    <property type="entry name" value="P4Hc"/>
    <property type="match status" value="1"/>
</dbReference>
<evidence type="ECO:0000256" key="3">
    <source>
        <dbReference type="ARBA" id="ARBA00022964"/>
    </source>
</evidence>
<dbReference type="Pfam" id="PF13640">
    <property type="entry name" value="2OG-FeII_Oxy_3"/>
    <property type="match status" value="1"/>
</dbReference>
<evidence type="ECO:0000256" key="5">
    <source>
        <dbReference type="ARBA" id="ARBA00023004"/>
    </source>
</evidence>
<keyword evidence="5" id="KW-0408">Iron</keyword>
<dbReference type="GO" id="GO:0016705">
    <property type="term" value="F:oxidoreductase activity, acting on paired donors, with incorporation or reduction of molecular oxygen"/>
    <property type="evidence" value="ECO:0007669"/>
    <property type="project" value="InterPro"/>
</dbReference>
<protein>
    <submittedName>
        <fullName evidence="7">2OG-Fe(II) oxygenase</fullName>
    </submittedName>
</protein>
<name>A0AA51X5U0_9GAMM</name>
<dbReference type="GO" id="GO:0005506">
    <property type="term" value="F:iron ion binding"/>
    <property type="evidence" value="ECO:0007669"/>
    <property type="project" value="InterPro"/>
</dbReference>
<comment type="cofactor">
    <cofactor evidence="1">
        <name>L-ascorbate</name>
        <dbReference type="ChEBI" id="CHEBI:38290"/>
    </cofactor>
</comment>
<dbReference type="RefSeq" id="WP_309201538.1">
    <property type="nucleotide sequence ID" value="NZ_CP133548.1"/>
</dbReference>
<dbReference type="InterPro" id="IPR044862">
    <property type="entry name" value="Pro_4_hyd_alph_FE2OG_OXY"/>
</dbReference>
<evidence type="ECO:0000259" key="6">
    <source>
        <dbReference type="SMART" id="SM00702"/>
    </source>
</evidence>
<keyword evidence="4" id="KW-0560">Oxidoreductase</keyword>
<organism evidence="7 8">
    <name type="scientific">Pleionea litopenaei</name>
    <dbReference type="NCBI Taxonomy" id="3070815"/>
    <lineage>
        <taxon>Bacteria</taxon>
        <taxon>Pseudomonadati</taxon>
        <taxon>Pseudomonadota</taxon>
        <taxon>Gammaproteobacteria</taxon>
        <taxon>Oceanospirillales</taxon>
        <taxon>Pleioneaceae</taxon>
        <taxon>Pleionea</taxon>
    </lineage>
</organism>
<evidence type="ECO:0000256" key="4">
    <source>
        <dbReference type="ARBA" id="ARBA00023002"/>
    </source>
</evidence>
<evidence type="ECO:0000313" key="8">
    <source>
        <dbReference type="Proteomes" id="UP001239782"/>
    </source>
</evidence>
<dbReference type="PANTHER" id="PTHR10869:SF246">
    <property type="entry name" value="TRANSMEMBRANE PROLYL 4-HYDROXYLASE"/>
    <property type="match status" value="1"/>
</dbReference>
<dbReference type="Gene3D" id="2.60.120.620">
    <property type="entry name" value="q2cbj1_9rhob like domain"/>
    <property type="match status" value="1"/>
</dbReference>
<dbReference type="GO" id="GO:0031418">
    <property type="term" value="F:L-ascorbic acid binding"/>
    <property type="evidence" value="ECO:0007669"/>
    <property type="project" value="InterPro"/>
</dbReference>
<dbReference type="PANTHER" id="PTHR10869">
    <property type="entry name" value="PROLYL 4-HYDROXYLASE ALPHA SUBUNIT"/>
    <property type="match status" value="1"/>
</dbReference>
<keyword evidence="8" id="KW-1185">Reference proteome</keyword>
<dbReference type="EMBL" id="CP133548">
    <property type="protein sequence ID" value="WMS86393.1"/>
    <property type="molecule type" value="Genomic_DNA"/>
</dbReference>
<dbReference type="KEGG" id="plei:Q9312_14315"/>
<evidence type="ECO:0000313" key="7">
    <source>
        <dbReference type="EMBL" id="WMS86393.1"/>
    </source>
</evidence>
<dbReference type="Proteomes" id="UP001239782">
    <property type="component" value="Chromosome"/>
</dbReference>
<feature type="domain" description="Prolyl 4-hydroxylase alpha subunit" evidence="6">
    <location>
        <begin position="3"/>
        <end position="223"/>
    </location>
</feature>
<reference evidence="7 8" key="1">
    <citation type="submission" date="2023-08" db="EMBL/GenBank/DDBJ databases">
        <title>Pleionea litopenaei sp. nov., isolated from stomach of juvenile Litopenaeus vannamei.</title>
        <authorList>
            <person name="Rho A.M."/>
            <person name="Hwang C.Y."/>
        </authorList>
    </citation>
    <scope>NUCLEOTIDE SEQUENCE [LARGE SCALE GENOMIC DNA]</scope>
    <source>
        <strain evidence="7 8">HL-JVS1</strain>
    </source>
</reference>
<dbReference type="AlphaFoldDB" id="A0AA51X5U0"/>
<evidence type="ECO:0000256" key="1">
    <source>
        <dbReference type="ARBA" id="ARBA00001961"/>
    </source>
</evidence>